<evidence type="ECO:0000313" key="1">
    <source>
        <dbReference type="EMBL" id="KAH7960467.1"/>
    </source>
</evidence>
<sequence length="950" mass="102586">MTQLISSSDVPQPDETDVGNGHSDCTVYESADNDKQPAGAVSEDDSMPPERRTGPDKVVAVAMGTVADRSDDDQLGRSSEMPLTTPDHGGEGYSHGGIHGYGSGTEPPGATFCPTDADSRTSERTGHKAGTAASNNAEHVSQPVQARTHSLSDKYLPTQNSNVDNIDSSMTDARRDDQLVRDSSREMMPSKSTHASDRVHVPSSKDKSSVLELRDLSILRNRNNALRSSASESRCECPARKNSSSPNLRLNQSSFPASHQCTETGRRRPKQVLSAEGCRTSRGMLERDSTSRKRKLSSQAISLDLKETTVASLALETHNRVAIDLVVSKPKHILSAILDTEDTKKASASFDDADKICIAENQPNKSSEVKDECAAGVSAVSESNKTIVPLAENNTRSEDNANYSPVHIAFPKIEADIDTTSTARIVESVQERTSSATSIPSTVQDSGVAGQFSTSLEQSESLPLDFDAESRSASTQPGNTVTRQLHDDAANSLAARSSDSAQLSPQPEFSFLWSDVFSGSTANTNVSWSALDVLFRDSPTLSLWAGPSTGANDAEIVAAAAERAAKGASVPDRPTSPETDDVRTPSPFGRAAKRTVSCPLSFDAESVCYETGDQEAFTPRQSSSNCWCCDKDERGLEHRQSSAHMPAEEYLRLKERLDQRPRTPALWEDSQSAESNLERDMDMATLNCAVAGFEQYSHVELFRHVNSLSPKSRAVDSLEQWLNEGVAEGCEMYTEERYGTLHTLSLVPSGKSHCDSVSIGSDRSEITIDDAWSRKPRTGEATPEEMNKLNEEAVNTGDATPESTSTFADCGEAEVLNISKKCPCPTETRNRICKPKGKESMADGGETPATTVNEELTLLPSVHPAEVPAVSYVNTSYSGMRLAEALDEYATGLSLKDVGLIPCKPTRTGVTPMPRLDDVDFSKFVPDDALSIHESLARMPKIVCKGTLTK</sequence>
<proteinExistence type="predicted"/>
<accession>A0ACB8D7P3</accession>
<gene>
    <name evidence="1" type="ORF">HPB49_020087</name>
</gene>
<name>A0ACB8D7P3_DERSI</name>
<dbReference type="EMBL" id="CM023472">
    <property type="protein sequence ID" value="KAH7960467.1"/>
    <property type="molecule type" value="Genomic_DNA"/>
</dbReference>
<protein>
    <submittedName>
        <fullName evidence="1">Uncharacterized protein</fullName>
    </submittedName>
</protein>
<comment type="caution">
    <text evidence="1">The sequence shown here is derived from an EMBL/GenBank/DDBJ whole genome shotgun (WGS) entry which is preliminary data.</text>
</comment>
<reference evidence="1" key="1">
    <citation type="submission" date="2020-05" db="EMBL/GenBank/DDBJ databases">
        <title>Large-scale comparative analyses of tick genomes elucidate their genetic diversity and vector capacities.</title>
        <authorList>
            <person name="Jia N."/>
            <person name="Wang J."/>
            <person name="Shi W."/>
            <person name="Du L."/>
            <person name="Sun Y."/>
            <person name="Zhan W."/>
            <person name="Jiang J."/>
            <person name="Wang Q."/>
            <person name="Zhang B."/>
            <person name="Ji P."/>
            <person name="Sakyi L.B."/>
            <person name="Cui X."/>
            <person name="Yuan T."/>
            <person name="Jiang B."/>
            <person name="Yang W."/>
            <person name="Lam T.T.-Y."/>
            <person name="Chang Q."/>
            <person name="Ding S."/>
            <person name="Wang X."/>
            <person name="Zhu J."/>
            <person name="Ruan X."/>
            <person name="Zhao L."/>
            <person name="Wei J."/>
            <person name="Que T."/>
            <person name="Du C."/>
            <person name="Cheng J."/>
            <person name="Dai P."/>
            <person name="Han X."/>
            <person name="Huang E."/>
            <person name="Gao Y."/>
            <person name="Liu J."/>
            <person name="Shao H."/>
            <person name="Ye R."/>
            <person name="Li L."/>
            <person name="Wei W."/>
            <person name="Wang X."/>
            <person name="Wang C."/>
            <person name="Yang T."/>
            <person name="Huo Q."/>
            <person name="Li W."/>
            <person name="Guo W."/>
            <person name="Chen H."/>
            <person name="Zhou L."/>
            <person name="Ni X."/>
            <person name="Tian J."/>
            <person name="Zhou Y."/>
            <person name="Sheng Y."/>
            <person name="Liu T."/>
            <person name="Pan Y."/>
            <person name="Xia L."/>
            <person name="Li J."/>
            <person name="Zhao F."/>
            <person name="Cao W."/>
        </authorList>
    </citation>
    <scope>NUCLEOTIDE SEQUENCE</scope>
    <source>
        <strain evidence="1">Dsil-2018</strain>
    </source>
</reference>
<dbReference type="Proteomes" id="UP000821865">
    <property type="component" value="Chromosome 3"/>
</dbReference>
<organism evidence="1 2">
    <name type="scientific">Dermacentor silvarum</name>
    <name type="common">Tick</name>
    <dbReference type="NCBI Taxonomy" id="543639"/>
    <lineage>
        <taxon>Eukaryota</taxon>
        <taxon>Metazoa</taxon>
        <taxon>Ecdysozoa</taxon>
        <taxon>Arthropoda</taxon>
        <taxon>Chelicerata</taxon>
        <taxon>Arachnida</taxon>
        <taxon>Acari</taxon>
        <taxon>Parasitiformes</taxon>
        <taxon>Ixodida</taxon>
        <taxon>Ixodoidea</taxon>
        <taxon>Ixodidae</taxon>
        <taxon>Rhipicephalinae</taxon>
        <taxon>Dermacentor</taxon>
    </lineage>
</organism>
<keyword evidence="2" id="KW-1185">Reference proteome</keyword>
<evidence type="ECO:0000313" key="2">
    <source>
        <dbReference type="Proteomes" id="UP000821865"/>
    </source>
</evidence>